<dbReference type="EMBL" id="BQKV01000063">
    <property type="protein sequence ID" value="GJN65109.1"/>
    <property type="molecule type" value="Genomic_DNA"/>
</dbReference>
<dbReference type="Proteomes" id="UP001055185">
    <property type="component" value="Unassembled WGS sequence"/>
</dbReference>
<accession>A0AA37IZB5</accession>
<evidence type="ECO:0000313" key="2">
    <source>
        <dbReference type="Proteomes" id="UP001055185"/>
    </source>
</evidence>
<keyword evidence="2" id="KW-1185">Reference proteome</keyword>
<proteinExistence type="predicted"/>
<name>A0AA37IZB5_9FIRM</name>
<sequence>MILEAIFNGEFYPSETVMPKSEKYRNALRACEKIMDQLAERLTKEDYDLVETLLDQSSIAQFEECACHFKYGFSAGMLVQQEAWEQVKTVNYDE</sequence>
<comment type="caution">
    <text evidence="1">The sequence shown here is derived from an EMBL/GenBank/DDBJ whole genome shotgun (WGS) entry which is preliminary data.</text>
</comment>
<dbReference type="Pfam" id="PF20648">
    <property type="entry name" value="DUF6809"/>
    <property type="match status" value="1"/>
</dbReference>
<dbReference type="AlphaFoldDB" id="A0AA37IZB5"/>
<organism evidence="1 2">
    <name type="scientific">Faecalibacterium gallinarum</name>
    <dbReference type="NCBI Taxonomy" id="2903556"/>
    <lineage>
        <taxon>Bacteria</taxon>
        <taxon>Bacillati</taxon>
        <taxon>Bacillota</taxon>
        <taxon>Clostridia</taxon>
        <taxon>Eubacteriales</taxon>
        <taxon>Oscillospiraceae</taxon>
        <taxon>Faecalibacterium</taxon>
    </lineage>
</organism>
<dbReference type="RefSeq" id="WP_238317359.1">
    <property type="nucleotide sequence ID" value="NZ_BQKV01000063.1"/>
</dbReference>
<evidence type="ECO:0000313" key="1">
    <source>
        <dbReference type="EMBL" id="GJN65109.1"/>
    </source>
</evidence>
<reference evidence="1" key="1">
    <citation type="journal article" date="2022" name="Int. J. Syst. Evol. Microbiol.">
        <title>Genome-based, phenotypic and chemotaxonomic classification of Faecalibacterium strains: proposal of three novel species Faecalibacterium duncaniae sp. nov., Faecalibacterium hattorii sp. nov. and Faecalibacterium gallinarum sp. nov. .</title>
        <authorList>
            <person name="Sakamoto M."/>
            <person name="Sakurai N."/>
            <person name="Tanno H."/>
            <person name="Iino T."/>
            <person name="Ohkuma M."/>
            <person name="Endo A."/>
        </authorList>
    </citation>
    <scope>NUCLEOTIDE SEQUENCE</scope>
    <source>
        <strain evidence="1">JCM 17207</strain>
    </source>
</reference>
<dbReference type="InterPro" id="IPR049215">
    <property type="entry name" value="DUF6809"/>
</dbReference>
<gene>
    <name evidence="1" type="ORF">JCM17207_17340</name>
</gene>
<protein>
    <submittedName>
        <fullName evidence="1">Uncharacterized protein</fullName>
    </submittedName>
</protein>